<dbReference type="GO" id="GO:0003700">
    <property type="term" value="F:DNA-binding transcription factor activity"/>
    <property type="evidence" value="ECO:0007669"/>
    <property type="project" value="InterPro"/>
</dbReference>
<keyword evidence="7" id="KW-1185">Reference proteome</keyword>
<evidence type="ECO:0000256" key="2">
    <source>
        <dbReference type="ARBA" id="ARBA00023015"/>
    </source>
</evidence>
<dbReference type="FunFam" id="1.10.10.10:FF:000001">
    <property type="entry name" value="LysR family transcriptional regulator"/>
    <property type="match status" value="1"/>
</dbReference>
<keyword evidence="4" id="KW-0804">Transcription</keyword>
<feature type="domain" description="HTH lysR-type" evidence="5">
    <location>
        <begin position="5"/>
        <end position="62"/>
    </location>
</feature>
<reference evidence="6 7" key="1">
    <citation type="submission" date="2020-06" db="EMBL/GenBank/DDBJ databases">
        <authorList>
            <person name="Grouzdev D.S."/>
        </authorList>
    </citation>
    <scope>NUCLEOTIDE SEQUENCE [LARGE SCALE GENOMIC DNA]</scope>
    <source>
        <strain evidence="6 7">HO-A22</strain>
    </source>
</reference>
<evidence type="ECO:0000313" key="6">
    <source>
        <dbReference type="EMBL" id="NVD41814.1"/>
    </source>
</evidence>
<dbReference type="Proteomes" id="UP000520198">
    <property type="component" value="Unassembled WGS sequence"/>
</dbReference>
<dbReference type="EMBL" id="JABWDU010000007">
    <property type="protein sequence ID" value="NVD41814.1"/>
    <property type="molecule type" value="Genomic_DNA"/>
</dbReference>
<dbReference type="Gene3D" id="3.40.190.10">
    <property type="entry name" value="Periplasmic binding protein-like II"/>
    <property type="match status" value="2"/>
</dbReference>
<dbReference type="PANTHER" id="PTHR30537">
    <property type="entry name" value="HTH-TYPE TRANSCRIPTIONAL REGULATOR"/>
    <property type="match status" value="1"/>
</dbReference>
<keyword evidence="2" id="KW-0805">Transcription regulation</keyword>
<evidence type="ECO:0000256" key="3">
    <source>
        <dbReference type="ARBA" id="ARBA00023125"/>
    </source>
</evidence>
<evidence type="ECO:0000313" key="7">
    <source>
        <dbReference type="Proteomes" id="UP000520198"/>
    </source>
</evidence>
<dbReference type="RefSeq" id="WP_176355200.1">
    <property type="nucleotide sequence ID" value="NZ_JABWDU010000007.1"/>
</dbReference>
<dbReference type="GO" id="GO:0043565">
    <property type="term" value="F:sequence-specific DNA binding"/>
    <property type="evidence" value="ECO:0007669"/>
    <property type="project" value="TreeGrafter"/>
</dbReference>
<organism evidence="6 7">
    <name type="scientific">Ensifer oleiphilus</name>
    <dbReference type="NCBI Taxonomy" id="2742698"/>
    <lineage>
        <taxon>Bacteria</taxon>
        <taxon>Pseudomonadati</taxon>
        <taxon>Pseudomonadota</taxon>
        <taxon>Alphaproteobacteria</taxon>
        <taxon>Hyphomicrobiales</taxon>
        <taxon>Rhizobiaceae</taxon>
        <taxon>Sinorhizobium/Ensifer group</taxon>
        <taxon>Ensifer</taxon>
    </lineage>
</organism>
<evidence type="ECO:0000256" key="4">
    <source>
        <dbReference type="ARBA" id="ARBA00023163"/>
    </source>
</evidence>
<name>A0A7Y6QA34_9HYPH</name>
<comment type="caution">
    <text evidence="6">The sequence shown here is derived from an EMBL/GenBank/DDBJ whole genome shotgun (WGS) entry which is preliminary data.</text>
</comment>
<dbReference type="InterPro" id="IPR000847">
    <property type="entry name" value="LysR_HTH_N"/>
</dbReference>
<accession>A0A7Y6QA34</accession>
<protein>
    <submittedName>
        <fullName evidence="6">LysR family transcriptional regulator</fullName>
    </submittedName>
</protein>
<dbReference type="PANTHER" id="PTHR30537:SF26">
    <property type="entry name" value="GLYCINE CLEAVAGE SYSTEM TRANSCRIPTIONAL ACTIVATOR"/>
    <property type="match status" value="1"/>
</dbReference>
<dbReference type="InterPro" id="IPR058163">
    <property type="entry name" value="LysR-type_TF_proteobact-type"/>
</dbReference>
<dbReference type="InterPro" id="IPR036390">
    <property type="entry name" value="WH_DNA-bd_sf"/>
</dbReference>
<gene>
    <name evidence="6" type="ORF">HT585_23375</name>
</gene>
<dbReference type="SUPFAM" id="SSF53850">
    <property type="entry name" value="Periplasmic binding protein-like II"/>
    <property type="match status" value="1"/>
</dbReference>
<dbReference type="SUPFAM" id="SSF46785">
    <property type="entry name" value="Winged helix' DNA-binding domain"/>
    <property type="match status" value="1"/>
</dbReference>
<dbReference type="Gene3D" id="1.10.10.10">
    <property type="entry name" value="Winged helix-like DNA-binding domain superfamily/Winged helix DNA-binding domain"/>
    <property type="match status" value="1"/>
</dbReference>
<dbReference type="GO" id="GO:0006351">
    <property type="term" value="P:DNA-templated transcription"/>
    <property type="evidence" value="ECO:0007669"/>
    <property type="project" value="TreeGrafter"/>
</dbReference>
<dbReference type="InterPro" id="IPR005119">
    <property type="entry name" value="LysR_subst-bd"/>
</dbReference>
<dbReference type="PROSITE" id="PS50931">
    <property type="entry name" value="HTH_LYSR"/>
    <property type="match status" value="1"/>
</dbReference>
<dbReference type="Pfam" id="PF03466">
    <property type="entry name" value="LysR_substrate"/>
    <property type="match status" value="1"/>
</dbReference>
<sequence length="300" mass="33259">MARLPQVTWLHSFEAAARHSSFTAAAEELGMTPAAVSQQIRLLERKLGTELFVRLPRGVALTDTGKAYAQPIRRSFADMMSATNSLFRDSTMRTVRVRASISFAGLVIAPRIAEFYALHPDISVQLTSFVWADKFDEDPADIDIRYGTGDWDDGAVQHLGHEYAIPVCHPDYAASFPQPLTIQALAAGRIISIMGSEADWGQLSEQNGLNLQTTGDWFKVDSSFIALQSAIARAGSVMVLKRFADHYLEQRILIAPFDYRLPIRLAHFLVRNGKSIPREEVQIFCEWLMSASGEAAADKA</sequence>
<dbReference type="AlphaFoldDB" id="A0A7Y6QA34"/>
<dbReference type="InterPro" id="IPR036388">
    <property type="entry name" value="WH-like_DNA-bd_sf"/>
</dbReference>
<comment type="similarity">
    <text evidence="1">Belongs to the LysR transcriptional regulatory family.</text>
</comment>
<evidence type="ECO:0000259" key="5">
    <source>
        <dbReference type="PROSITE" id="PS50931"/>
    </source>
</evidence>
<evidence type="ECO:0000256" key="1">
    <source>
        <dbReference type="ARBA" id="ARBA00009437"/>
    </source>
</evidence>
<proteinExistence type="inferred from homology"/>
<keyword evidence="3" id="KW-0238">DNA-binding</keyword>
<dbReference type="PRINTS" id="PR00039">
    <property type="entry name" value="HTHLYSR"/>
</dbReference>
<dbReference type="Pfam" id="PF00126">
    <property type="entry name" value="HTH_1"/>
    <property type="match status" value="1"/>
</dbReference>